<keyword evidence="1" id="KW-0472">Membrane</keyword>
<keyword evidence="1" id="KW-1133">Transmembrane helix</keyword>
<evidence type="ECO:0000256" key="1">
    <source>
        <dbReference type="SAM" id="Phobius"/>
    </source>
</evidence>
<evidence type="ECO:0000313" key="2">
    <source>
        <dbReference type="EMBL" id="GAA1669350.1"/>
    </source>
</evidence>
<organism evidence="2 3">
    <name type="scientific">Microbacterium lacus</name>
    <dbReference type="NCBI Taxonomy" id="415217"/>
    <lineage>
        <taxon>Bacteria</taxon>
        <taxon>Bacillati</taxon>
        <taxon>Actinomycetota</taxon>
        <taxon>Actinomycetes</taxon>
        <taxon>Micrococcales</taxon>
        <taxon>Microbacteriaceae</taxon>
        <taxon>Microbacterium</taxon>
    </lineage>
</organism>
<feature type="transmembrane region" description="Helical" evidence="1">
    <location>
        <begin position="32"/>
        <end position="55"/>
    </location>
</feature>
<gene>
    <name evidence="2" type="ORF">GCM10009807_11850</name>
</gene>
<proteinExistence type="predicted"/>
<dbReference type="EMBL" id="BAAAPK010000001">
    <property type="protein sequence ID" value="GAA1669350.1"/>
    <property type="molecule type" value="Genomic_DNA"/>
</dbReference>
<sequence>MGSSRIGTVAVVAALTSLAVGLCLIPVSRIWLLVMVPARLAAIAAACLAGFVWVLTSSATVVPLISAGCETGYVIEEDSFLLAGWGTVYRTDGIFATAVERTGGDDGYHPFADGAYAVAGDGDALRVWYSSSFDYLAAPTATDGEPAFTLPTRTDRAFSCGLSAGTREPSPTPPPRPVYTADEARAGVAEMAAASLAATAGSARNATGAIIDAQELELVTTACGEDGTRVGVGIEFTTDDNAASLARILQVWDAAGYSPDRAMQEDIRYSGTLPVEKMSIRDSTTIDGLIRMGISSRCSAPE</sequence>
<comment type="caution">
    <text evidence="2">The sequence shown here is derived from an EMBL/GenBank/DDBJ whole genome shotgun (WGS) entry which is preliminary data.</text>
</comment>
<feature type="transmembrane region" description="Helical" evidence="1">
    <location>
        <begin position="6"/>
        <end position="25"/>
    </location>
</feature>
<accession>A0ABN2GD80</accession>
<evidence type="ECO:0000313" key="3">
    <source>
        <dbReference type="Proteomes" id="UP001500596"/>
    </source>
</evidence>
<reference evidence="2 3" key="1">
    <citation type="journal article" date="2019" name="Int. J. Syst. Evol. Microbiol.">
        <title>The Global Catalogue of Microorganisms (GCM) 10K type strain sequencing project: providing services to taxonomists for standard genome sequencing and annotation.</title>
        <authorList>
            <consortium name="The Broad Institute Genomics Platform"/>
            <consortium name="The Broad Institute Genome Sequencing Center for Infectious Disease"/>
            <person name="Wu L."/>
            <person name="Ma J."/>
        </authorList>
    </citation>
    <scope>NUCLEOTIDE SEQUENCE [LARGE SCALE GENOMIC DNA]</scope>
    <source>
        <strain evidence="2 3">JCM 15575</strain>
    </source>
</reference>
<name>A0ABN2GD80_9MICO</name>
<keyword evidence="1" id="KW-0812">Transmembrane</keyword>
<keyword evidence="3" id="KW-1185">Reference proteome</keyword>
<protein>
    <submittedName>
        <fullName evidence="2">Uncharacterized protein</fullName>
    </submittedName>
</protein>
<dbReference type="Proteomes" id="UP001500596">
    <property type="component" value="Unassembled WGS sequence"/>
</dbReference>